<evidence type="ECO:0000259" key="19">
    <source>
        <dbReference type="Pfam" id="PF18079"/>
    </source>
</evidence>
<evidence type="ECO:0000256" key="8">
    <source>
        <dbReference type="ARBA" id="ARBA00022679"/>
    </source>
</evidence>
<dbReference type="Pfam" id="PF18079">
    <property type="entry name" value="AglB_L1"/>
    <property type="match status" value="1"/>
</dbReference>
<dbReference type="InterPro" id="IPR041154">
    <property type="entry name" value="AglB_P1"/>
</dbReference>
<dbReference type="EC" id="2.4.99.21" evidence="6"/>
<evidence type="ECO:0000256" key="13">
    <source>
        <dbReference type="ARBA" id="ARBA00023136"/>
    </source>
</evidence>
<comment type="cofactor">
    <cofactor evidence="2">
        <name>Mg(2+)</name>
        <dbReference type="ChEBI" id="CHEBI:18420"/>
    </cofactor>
</comment>
<feature type="transmembrane region" description="Helical" evidence="17">
    <location>
        <begin position="357"/>
        <end position="381"/>
    </location>
</feature>
<keyword evidence="21" id="KW-1185">Reference proteome</keyword>
<comment type="caution">
    <text evidence="20">The sequence shown here is derived from an EMBL/GenBank/DDBJ whole genome shotgun (WGS) entry which is preliminary data.</text>
</comment>
<keyword evidence="7" id="KW-0328">Glycosyltransferase</keyword>
<evidence type="ECO:0000256" key="6">
    <source>
        <dbReference type="ARBA" id="ARBA00012602"/>
    </source>
</evidence>
<sequence length="782" mass="83859">MSEEIGAPTLLEERPELEPALETVLAVDAETKEWTFDDVAIDSGAFGELVSRGVVEKTDDGQYQLANPDTVRRALNGESTDETDTTPSISTPTIAWPTVNTSATGMLVGALAVVFVARTYILGSIYRNGDIVLSGNDPYYYRYWVEQVAAQAGGADLSSLAVLPDAVTKGEPLMVATLWWLAELFGGNPDIIGHVLAWYPVGSALLSALLLYVLAVRITNDRRIGIASVLLLAFIPGHAFRTSLGFADHHAFDYPWLGLTAFALVVLLTLGEDDDTTWLRTLTPWLAAGTLGIGITGQVLSWEAGPLLIAPVGLSVLLATIVDRHAGRSATLRYIPVVVGTGLGALLTWLLHTEAGWHTSLVASTPTLLFVGTVGVVLTAIAVDQLGGTAKHLLAVDVVAGLLGFGLVRTVFAEQFAEALARTDALFRTDAIAEVYGLFSTESFGFLFLLGFTLVLALPAMLWASRLASEGRTDWLVAAVYAWYFLGLATIQVRFVGEFATFGALFAGYGFVYLAAHIDLARPVTTRPASLVSPNIPDTRTIGALVALFLIVGSFGMLQTPVKTSQVMTDDGAHDTAVTIENDSAERALEYPQNYVLSQWSHNRMYNYFVNGESRSYGYARSNYASFATTTDPQGWANSHQNRVGYVVVTDDIPVNDSAALYTRLYENFGSRTDGVAGVGQYHPVYASPDGSYKAFAIVPGATIQGTAAPNTTVTVSTTASVSDTTFTYDRQTVTDQNGRFAVTVANPGEYDVQTANSSYTVSVAETAVYQGQNVTVQQKQS</sequence>
<keyword evidence="12 17" id="KW-1133">Transmembrane helix</keyword>
<feature type="transmembrane region" description="Helical" evidence="17">
    <location>
        <begin position="475"/>
        <end position="493"/>
    </location>
</feature>
<evidence type="ECO:0000256" key="10">
    <source>
        <dbReference type="ARBA" id="ARBA00022723"/>
    </source>
</evidence>
<evidence type="ECO:0000256" key="2">
    <source>
        <dbReference type="ARBA" id="ARBA00001946"/>
    </source>
</evidence>
<evidence type="ECO:0000256" key="14">
    <source>
        <dbReference type="ARBA" id="ARBA00023211"/>
    </source>
</evidence>
<feature type="transmembrane region" description="Helical" evidence="17">
    <location>
        <begin position="334"/>
        <end position="351"/>
    </location>
</feature>
<comment type="catalytic activity">
    <reaction evidence="16">
        <text>an archaeal dolichyl phosphooligosaccharide + [protein]-L-asparagine = an archaeal dolichyl phosphate + a glycoprotein with the oligosaccharide chain attached by N-beta-D-glycosyl linkage to a protein L-asparagine.</text>
        <dbReference type="EC" id="2.4.99.21"/>
    </reaction>
</comment>
<feature type="transmembrane region" description="Helical" evidence="17">
    <location>
        <begin position="444"/>
        <end position="463"/>
    </location>
</feature>
<keyword evidence="8" id="KW-0808">Transferase</keyword>
<dbReference type="AlphaFoldDB" id="A0AAW4PTP2"/>
<keyword evidence="11" id="KW-0460">Magnesium</keyword>
<evidence type="ECO:0000256" key="7">
    <source>
        <dbReference type="ARBA" id="ARBA00022676"/>
    </source>
</evidence>
<dbReference type="Pfam" id="PF02516">
    <property type="entry name" value="STT3"/>
    <property type="match status" value="1"/>
</dbReference>
<feature type="transmembrane region" description="Helical" evidence="17">
    <location>
        <begin position="282"/>
        <end position="300"/>
    </location>
</feature>
<dbReference type="InterPro" id="IPR048307">
    <property type="entry name" value="STT3_N"/>
</dbReference>
<accession>A0AAW4PTP2</accession>
<dbReference type="PANTHER" id="PTHR13872">
    <property type="entry name" value="DOLICHYL-DIPHOSPHOOLIGOSACCHARIDE--PROTEIN GLYCOSYLTRANSFERASE SUBUNIT"/>
    <property type="match status" value="1"/>
</dbReference>
<evidence type="ECO:0000256" key="4">
    <source>
        <dbReference type="ARBA" id="ARBA00004922"/>
    </source>
</evidence>
<protein>
    <recommendedName>
        <fullName evidence="6">dolichyl-phosphooligosaccharide-protein glycotransferase</fullName>
        <ecNumber evidence="6">2.4.99.21</ecNumber>
    </recommendedName>
    <alternativeName>
        <fullName evidence="15">Oligosaccharyl transferase</fullName>
    </alternativeName>
</protein>
<dbReference type="PANTHER" id="PTHR13872:SF1">
    <property type="entry name" value="DOLICHYL-DIPHOSPHOOLIGOSACCHARIDE--PROTEIN GLYCOSYLTRANSFERASE SUBUNIT STT3B"/>
    <property type="match status" value="1"/>
</dbReference>
<dbReference type="RefSeq" id="WP_220618996.1">
    <property type="nucleotide sequence ID" value="NZ_RKLR01000005.1"/>
</dbReference>
<feature type="transmembrane region" description="Helical" evidence="17">
    <location>
        <begin position="223"/>
        <end position="240"/>
    </location>
</feature>
<evidence type="ECO:0000256" key="11">
    <source>
        <dbReference type="ARBA" id="ARBA00022842"/>
    </source>
</evidence>
<feature type="transmembrane region" description="Helical" evidence="17">
    <location>
        <begin position="252"/>
        <end position="270"/>
    </location>
</feature>
<comment type="cofactor">
    <cofactor evidence="1">
        <name>Mn(2+)</name>
        <dbReference type="ChEBI" id="CHEBI:29035"/>
    </cofactor>
</comment>
<dbReference type="InterPro" id="IPR003674">
    <property type="entry name" value="Oligo_trans_STT3"/>
</dbReference>
<keyword evidence="10" id="KW-0479">Metal-binding</keyword>
<evidence type="ECO:0000313" key="21">
    <source>
        <dbReference type="Proteomes" id="UP001430377"/>
    </source>
</evidence>
<keyword evidence="14" id="KW-0464">Manganese</keyword>
<proteinExistence type="inferred from homology"/>
<evidence type="ECO:0000256" key="1">
    <source>
        <dbReference type="ARBA" id="ARBA00001936"/>
    </source>
</evidence>
<comment type="pathway">
    <text evidence="4">Protein modification; protein glycosylation.</text>
</comment>
<evidence type="ECO:0000313" key="20">
    <source>
        <dbReference type="EMBL" id="MBX0324031.1"/>
    </source>
</evidence>
<feature type="domain" description="Oligosaccharyl transferase STT3 N-terminal" evidence="18">
    <location>
        <begin position="190"/>
        <end position="401"/>
    </location>
</feature>
<comment type="similarity">
    <text evidence="5">Belongs to the STT3 family.</text>
</comment>
<dbReference type="GO" id="GO:0004576">
    <property type="term" value="F:oligosaccharyl transferase activity"/>
    <property type="evidence" value="ECO:0007669"/>
    <property type="project" value="InterPro"/>
</dbReference>
<keyword evidence="9 17" id="KW-0812">Transmembrane</keyword>
<feature type="domain" description="Archaeal glycosylation protein B peripheral" evidence="19">
    <location>
        <begin position="701"/>
        <end position="774"/>
    </location>
</feature>
<gene>
    <name evidence="20" type="ORF">EGH21_13420</name>
</gene>
<evidence type="ECO:0000256" key="12">
    <source>
        <dbReference type="ARBA" id="ARBA00022989"/>
    </source>
</evidence>
<dbReference type="Gene3D" id="2.60.40.3390">
    <property type="match status" value="1"/>
</dbReference>
<feature type="transmembrane region" description="Helical" evidence="17">
    <location>
        <begin position="196"/>
        <end position="216"/>
    </location>
</feature>
<evidence type="ECO:0000256" key="17">
    <source>
        <dbReference type="SAM" id="Phobius"/>
    </source>
</evidence>
<dbReference type="EMBL" id="RKLR01000005">
    <property type="protein sequence ID" value="MBX0324031.1"/>
    <property type="molecule type" value="Genomic_DNA"/>
</dbReference>
<keyword evidence="13 17" id="KW-0472">Membrane</keyword>
<dbReference type="GO" id="GO:0046872">
    <property type="term" value="F:metal ion binding"/>
    <property type="evidence" value="ECO:0007669"/>
    <property type="project" value="UniProtKB-KW"/>
</dbReference>
<feature type="transmembrane region" description="Helical" evidence="17">
    <location>
        <begin position="541"/>
        <end position="558"/>
    </location>
</feature>
<feature type="transmembrane region" description="Helical" evidence="17">
    <location>
        <begin position="306"/>
        <end position="322"/>
    </location>
</feature>
<comment type="subcellular location">
    <subcellularLocation>
        <location evidence="3">Cell membrane</location>
        <topology evidence="3">Multi-pass membrane protein</topology>
    </subcellularLocation>
</comment>
<dbReference type="Proteomes" id="UP001430377">
    <property type="component" value="Unassembled WGS sequence"/>
</dbReference>
<evidence type="ECO:0000256" key="9">
    <source>
        <dbReference type="ARBA" id="ARBA00022692"/>
    </source>
</evidence>
<feature type="transmembrane region" description="Helical" evidence="17">
    <location>
        <begin position="499"/>
        <end position="520"/>
    </location>
</feature>
<organism evidence="20 21">
    <name type="scientific">Haloarcula rubra</name>
    <dbReference type="NCBI Taxonomy" id="2487747"/>
    <lineage>
        <taxon>Archaea</taxon>
        <taxon>Methanobacteriati</taxon>
        <taxon>Methanobacteriota</taxon>
        <taxon>Stenosarchaea group</taxon>
        <taxon>Halobacteria</taxon>
        <taxon>Halobacteriales</taxon>
        <taxon>Haloarculaceae</taxon>
        <taxon>Haloarcula</taxon>
    </lineage>
</organism>
<evidence type="ECO:0000259" key="18">
    <source>
        <dbReference type="Pfam" id="PF02516"/>
    </source>
</evidence>
<evidence type="ECO:0000256" key="16">
    <source>
        <dbReference type="ARBA" id="ARBA00034066"/>
    </source>
</evidence>
<dbReference type="GO" id="GO:0005886">
    <property type="term" value="C:plasma membrane"/>
    <property type="evidence" value="ECO:0007669"/>
    <property type="project" value="UniProtKB-SubCell"/>
</dbReference>
<evidence type="ECO:0000256" key="5">
    <source>
        <dbReference type="ARBA" id="ARBA00010810"/>
    </source>
</evidence>
<evidence type="ECO:0000256" key="15">
    <source>
        <dbReference type="ARBA" id="ARBA00030679"/>
    </source>
</evidence>
<evidence type="ECO:0000256" key="3">
    <source>
        <dbReference type="ARBA" id="ARBA00004651"/>
    </source>
</evidence>
<name>A0AAW4PTP2_9EURY</name>
<reference evidence="20 21" key="1">
    <citation type="submission" date="2021-06" db="EMBL/GenBank/DDBJ databases">
        <title>Halomicroarcula sp. a new haloarchaeum isolated from saline soil.</title>
        <authorList>
            <person name="Duran-Viseras A."/>
            <person name="Sanchez-Porro C."/>
            <person name="Ventosa A."/>
        </authorList>
    </citation>
    <scope>NUCLEOTIDE SEQUENCE [LARGE SCALE GENOMIC DNA]</scope>
    <source>
        <strain evidence="20 21">F13</strain>
    </source>
</reference>